<dbReference type="InterPro" id="IPR005288">
    <property type="entry name" value="NadB"/>
</dbReference>
<dbReference type="PANTHER" id="PTHR42716">
    <property type="entry name" value="L-ASPARTATE OXIDASE"/>
    <property type="match status" value="1"/>
</dbReference>
<evidence type="ECO:0000256" key="12">
    <source>
        <dbReference type="RuleBase" id="RU362049"/>
    </source>
</evidence>
<evidence type="ECO:0000313" key="16">
    <source>
        <dbReference type="Proteomes" id="UP000287756"/>
    </source>
</evidence>
<comment type="function">
    <text evidence="12">Catalyzes the oxidation of L-aspartate to iminoaspartate.</text>
</comment>
<evidence type="ECO:0000256" key="3">
    <source>
        <dbReference type="ARBA" id="ARBA00008562"/>
    </source>
</evidence>
<dbReference type="Proteomes" id="UP000287756">
    <property type="component" value="Chromosome"/>
</dbReference>
<dbReference type="EC" id="1.4.3.16" evidence="4 11"/>
<dbReference type="GO" id="GO:0005737">
    <property type="term" value="C:cytoplasm"/>
    <property type="evidence" value="ECO:0007669"/>
    <property type="project" value="UniProtKB-SubCell"/>
</dbReference>
<evidence type="ECO:0000256" key="11">
    <source>
        <dbReference type="NCBIfam" id="TIGR00551"/>
    </source>
</evidence>
<dbReference type="EMBL" id="CP026118">
    <property type="protein sequence ID" value="QAS52553.1"/>
    <property type="molecule type" value="Genomic_DNA"/>
</dbReference>
<dbReference type="InterPro" id="IPR037099">
    <property type="entry name" value="Fum_R/Succ_DH_flav-like_C_sf"/>
</dbReference>
<evidence type="ECO:0000256" key="4">
    <source>
        <dbReference type="ARBA" id="ARBA00012173"/>
    </source>
</evidence>
<dbReference type="SUPFAM" id="SSF56425">
    <property type="entry name" value="Succinate dehydrogenase/fumarate reductase flavoprotein, catalytic domain"/>
    <property type="match status" value="1"/>
</dbReference>
<evidence type="ECO:0000256" key="1">
    <source>
        <dbReference type="ARBA" id="ARBA00001974"/>
    </source>
</evidence>
<proteinExistence type="inferred from homology"/>
<comment type="cofactor">
    <cofactor evidence="1 12">
        <name>FAD</name>
        <dbReference type="ChEBI" id="CHEBI:57692"/>
    </cofactor>
</comment>
<evidence type="ECO:0000256" key="8">
    <source>
        <dbReference type="ARBA" id="ARBA00022827"/>
    </source>
</evidence>
<feature type="domain" description="Fumarate reductase/succinate dehydrogenase flavoprotein-like C-terminal" evidence="14">
    <location>
        <begin position="414"/>
        <end position="521"/>
    </location>
</feature>
<comment type="catalytic activity">
    <reaction evidence="10">
        <text>L-aspartate + O2 = iminosuccinate + H2O2</text>
        <dbReference type="Rhea" id="RHEA:25876"/>
        <dbReference type="ChEBI" id="CHEBI:15379"/>
        <dbReference type="ChEBI" id="CHEBI:16240"/>
        <dbReference type="ChEBI" id="CHEBI:29991"/>
        <dbReference type="ChEBI" id="CHEBI:77875"/>
        <dbReference type="EC" id="1.4.3.16"/>
    </reaction>
    <physiologicalReaction direction="left-to-right" evidence="10">
        <dbReference type="Rhea" id="RHEA:25877"/>
    </physiologicalReaction>
</comment>
<keyword evidence="9 12" id="KW-0560">Oxidoreductase</keyword>
<dbReference type="GO" id="GO:0008734">
    <property type="term" value="F:L-aspartate oxidase activity"/>
    <property type="evidence" value="ECO:0007669"/>
    <property type="project" value="UniProtKB-UniRule"/>
</dbReference>
<comment type="pathway">
    <text evidence="2 12">Cofactor biosynthesis; NAD(+) biosynthesis; iminoaspartate from L-aspartate (oxidase route): step 1/1.</text>
</comment>
<keyword evidence="7 12" id="KW-0662">Pyridine nucleotide biosynthesis</keyword>
<reference evidence="15 16" key="1">
    <citation type="submission" date="2018-01" db="EMBL/GenBank/DDBJ databases">
        <title>The whole genome sequencing and assembly of Halobacillus litoralis ERB031 strain.</title>
        <authorList>
            <person name="Lee S.-J."/>
            <person name="Park M.-K."/>
            <person name="Kim J.-Y."/>
            <person name="Lee Y.-J."/>
            <person name="Yi H."/>
            <person name="Bahn Y.-S."/>
            <person name="Kim J.F."/>
            <person name="Lee D.-W."/>
        </authorList>
    </citation>
    <scope>NUCLEOTIDE SEQUENCE [LARGE SCALE GENOMIC DNA]</scope>
    <source>
        <strain evidence="15 16">ERB 031</strain>
    </source>
</reference>
<dbReference type="SUPFAM" id="SSF51905">
    <property type="entry name" value="FAD/NAD(P)-binding domain"/>
    <property type="match status" value="1"/>
</dbReference>
<dbReference type="Pfam" id="PF02910">
    <property type="entry name" value="Succ_DH_flav_C"/>
    <property type="match status" value="1"/>
</dbReference>
<evidence type="ECO:0000256" key="5">
    <source>
        <dbReference type="ARBA" id="ARBA00021901"/>
    </source>
</evidence>
<dbReference type="KEGG" id="hli:HLI_10150"/>
<dbReference type="InterPro" id="IPR036188">
    <property type="entry name" value="FAD/NAD-bd_sf"/>
</dbReference>
<dbReference type="UniPathway" id="UPA00253">
    <property type="reaction ID" value="UER00326"/>
</dbReference>
<dbReference type="InterPro" id="IPR027477">
    <property type="entry name" value="Succ_DH/fumarate_Rdtase_cat_sf"/>
</dbReference>
<dbReference type="NCBIfam" id="TIGR00551">
    <property type="entry name" value="nadB"/>
    <property type="match status" value="1"/>
</dbReference>
<keyword evidence="8 12" id="KW-0274">FAD</keyword>
<comment type="similarity">
    <text evidence="3 12">Belongs to the FAD-dependent oxidoreductase 2 family. NadB subfamily.</text>
</comment>
<keyword evidence="6 12" id="KW-0285">Flavoprotein</keyword>
<dbReference type="Gene3D" id="3.90.700.10">
    <property type="entry name" value="Succinate dehydrogenase/fumarate reductase flavoprotein, catalytic domain"/>
    <property type="match status" value="1"/>
</dbReference>
<dbReference type="AlphaFoldDB" id="A0A410MD01"/>
<dbReference type="GO" id="GO:0033765">
    <property type="term" value="F:steroid dehydrogenase activity, acting on the CH-CH group of donors"/>
    <property type="evidence" value="ECO:0007669"/>
    <property type="project" value="UniProtKB-ARBA"/>
</dbReference>
<comment type="subcellular location">
    <subcellularLocation>
        <location evidence="12">Cytoplasm</location>
    </subcellularLocation>
</comment>
<dbReference type="InterPro" id="IPR015939">
    <property type="entry name" value="Fum_Rdtase/Succ_DH_flav-like_C"/>
</dbReference>
<dbReference type="SUPFAM" id="SSF46977">
    <property type="entry name" value="Succinate dehydrogenase/fumarate reductase flavoprotein C-terminal domain"/>
    <property type="match status" value="1"/>
</dbReference>
<feature type="domain" description="FAD-dependent oxidoreductase 2 FAD-binding" evidence="13">
    <location>
        <begin position="5"/>
        <end position="371"/>
    </location>
</feature>
<dbReference type="Pfam" id="PF00890">
    <property type="entry name" value="FAD_binding_2"/>
    <property type="match status" value="1"/>
</dbReference>
<dbReference type="RefSeq" id="WP_128524842.1">
    <property type="nucleotide sequence ID" value="NZ_CP026118.1"/>
</dbReference>
<evidence type="ECO:0000256" key="7">
    <source>
        <dbReference type="ARBA" id="ARBA00022642"/>
    </source>
</evidence>
<dbReference type="PRINTS" id="PR00368">
    <property type="entry name" value="FADPNR"/>
</dbReference>
<sequence length="523" mass="57918">MNNSDVIIVGSGVAALQLARKLSRDLNVIILTKSFMNHGNSVLAQGGIAAAWKDRDHPIFHFIDTMEAGRKMNHSTATFQLTQEAPQTILDLMKSGCEFDLDADGNLALGIEGAHSQHRIVHGGGDQTGKIVMDCLSKSLPPNVKVLEYQFVCKILTSENGCCFGVESRSGDGEMNRFLAPHIILSTGGCGNLYSHTSNADTATGDGITLAYYAGAEVADMEFIQFHPTLAYINQECKGLISEAVRGEGSALVDELEKPIMEGVHPFKDLAPRHIVAQTIFHHRQKGHEIYLNIRGIENFSGKFPSITKMCEWNRIDLTQGMIPVTPGCHFSMGGVKTDSLGRTTLKGLYAIGEVACTGVHGANRLASNSLLEGLVFGRRLAEHLNSQSGLPRPPFKEIMKKTSPSAVCLPPVEELQKRMMTNVGIARKKSALEKHLQWLESYNLIRCNHLDFTLLTNEQIKVLFMMKTAWLITKSALEREESRGGHYREDFPEELPLWQSKQIIQKKTYEMRKTNEPVETQT</sequence>
<evidence type="ECO:0000256" key="9">
    <source>
        <dbReference type="ARBA" id="ARBA00023002"/>
    </source>
</evidence>
<dbReference type="InterPro" id="IPR003953">
    <property type="entry name" value="FAD-dep_OxRdtase_2_FAD-bd"/>
</dbReference>
<organism evidence="15 16">
    <name type="scientific">Halobacillus litoralis</name>
    <dbReference type="NCBI Taxonomy" id="45668"/>
    <lineage>
        <taxon>Bacteria</taxon>
        <taxon>Bacillati</taxon>
        <taxon>Bacillota</taxon>
        <taxon>Bacilli</taxon>
        <taxon>Bacillales</taxon>
        <taxon>Bacillaceae</taxon>
        <taxon>Halobacillus</taxon>
    </lineage>
</organism>
<evidence type="ECO:0000256" key="6">
    <source>
        <dbReference type="ARBA" id="ARBA00022630"/>
    </source>
</evidence>
<evidence type="ECO:0000313" key="15">
    <source>
        <dbReference type="EMBL" id="QAS52553.1"/>
    </source>
</evidence>
<dbReference type="PANTHER" id="PTHR42716:SF2">
    <property type="entry name" value="L-ASPARTATE OXIDASE, CHLOROPLASTIC"/>
    <property type="match status" value="1"/>
</dbReference>
<gene>
    <name evidence="15" type="ORF">HLI_10150</name>
</gene>
<accession>A0A410MD01</accession>
<dbReference type="Gene3D" id="3.50.50.60">
    <property type="entry name" value="FAD/NAD(P)-binding domain"/>
    <property type="match status" value="1"/>
</dbReference>
<evidence type="ECO:0000256" key="2">
    <source>
        <dbReference type="ARBA" id="ARBA00004950"/>
    </source>
</evidence>
<dbReference type="OrthoDB" id="9806724at2"/>
<name>A0A410MD01_9BACI</name>
<evidence type="ECO:0000256" key="10">
    <source>
        <dbReference type="ARBA" id="ARBA00048305"/>
    </source>
</evidence>
<dbReference type="NCBIfam" id="NF005978">
    <property type="entry name" value="PRK08071.1"/>
    <property type="match status" value="1"/>
</dbReference>
<protein>
    <recommendedName>
        <fullName evidence="5 11">L-aspartate oxidase</fullName>
        <ecNumber evidence="4 11">1.4.3.16</ecNumber>
    </recommendedName>
</protein>
<dbReference type="Gene3D" id="1.20.58.100">
    <property type="entry name" value="Fumarate reductase/succinate dehydrogenase flavoprotein-like, C-terminal domain"/>
    <property type="match status" value="1"/>
</dbReference>
<evidence type="ECO:0000259" key="14">
    <source>
        <dbReference type="Pfam" id="PF02910"/>
    </source>
</evidence>
<evidence type="ECO:0000259" key="13">
    <source>
        <dbReference type="Pfam" id="PF00890"/>
    </source>
</evidence>
<dbReference type="GO" id="GO:0034628">
    <property type="term" value="P:'de novo' NAD+ biosynthetic process from L-aspartate"/>
    <property type="evidence" value="ECO:0007669"/>
    <property type="project" value="TreeGrafter"/>
</dbReference>